<keyword evidence="1 2" id="KW-0732">Signal</keyword>
<dbReference type="InterPro" id="IPR004682">
    <property type="entry name" value="TRAP_DctP"/>
</dbReference>
<organism evidence="3 4">
    <name type="scientific">Ramlibacter ginsenosidimutans</name>
    <dbReference type="NCBI Taxonomy" id="502333"/>
    <lineage>
        <taxon>Bacteria</taxon>
        <taxon>Pseudomonadati</taxon>
        <taxon>Pseudomonadota</taxon>
        <taxon>Betaproteobacteria</taxon>
        <taxon>Burkholderiales</taxon>
        <taxon>Comamonadaceae</taxon>
        <taxon>Ramlibacter</taxon>
    </lineage>
</organism>
<dbReference type="EMBL" id="JAEPWM010000001">
    <property type="protein sequence ID" value="MBK6005014.1"/>
    <property type="molecule type" value="Genomic_DNA"/>
</dbReference>
<dbReference type="PANTHER" id="PTHR33376">
    <property type="match status" value="1"/>
</dbReference>
<dbReference type="NCBIfam" id="NF037995">
    <property type="entry name" value="TRAP_S1"/>
    <property type="match status" value="1"/>
</dbReference>
<evidence type="ECO:0000313" key="3">
    <source>
        <dbReference type="EMBL" id="MBK6005014.1"/>
    </source>
</evidence>
<dbReference type="Proteomes" id="UP000630528">
    <property type="component" value="Unassembled WGS sequence"/>
</dbReference>
<dbReference type="NCBIfam" id="TIGR00787">
    <property type="entry name" value="dctP"/>
    <property type="match status" value="1"/>
</dbReference>
<name>A0A934WJT8_9BURK</name>
<protein>
    <submittedName>
        <fullName evidence="3">C4-dicarboxylate TRAP transporter substrate-binding protein</fullName>
    </submittedName>
</protein>
<dbReference type="GO" id="GO:0030288">
    <property type="term" value="C:outer membrane-bounded periplasmic space"/>
    <property type="evidence" value="ECO:0007669"/>
    <property type="project" value="InterPro"/>
</dbReference>
<feature type="signal peptide" evidence="2">
    <location>
        <begin position="1"/>
        <end position="22"/>
    </location>
</feature>
<dbReference type="AlphaFoldDB" id="A0A934WJT8"/>
<sequence>MKRLPAALALVLSGLLAVNAAAQEIKIRFAHSLSASEPAHQAAEFFARNVAARTHGKVQITVYPAEQLGSGKDVNEMIRQGANVMNITDAGYLSDFVPDVGVLNGPYLVQKPDDYEKILASPWFKGIEKKLDAAGFKLIMANGYFGQRHLLANKPVREPADMAGMTVRVPPNTMWIETFKAMGARPTTVNWSEVYNALQQNVVQAAEAPLGSLWGSKLQETRKYISLTGHFTAFVMWPINAGFFNKLPKDVQQILVEEGDRAGKEMTRLTLASQQDYLAKFKAAGVTVVDDVDIPAFQKATASVYKAFPKWTPGLRETVLSTLH</sequence>
<evidence type="ECO:0000313" key="4">
    <source>
        <dbReference type="Proteomes" id="UP000630528"/>
    </source>
</evidence>
<keyword evidence="4" id="KW-1185">Reference proteome</keyword>
<feature type="chain" id="PRO_5036837570" evidence="2">
    <location>
        <begin position="23"/>
        <end position="324"/>
    </location>
</feature>
<evidence type="ECO:0000256" key="1">
    <source>
        <dbReference type="ARBA" id="ARBA00022729"/>
    </source>
</evidence>
<comment type="caution">
    <text evidence="3">The sequence shown here is derived from an EMBL/GenBank/DDBJ whole genome shotgun (WGS) entry which is preliminary data.</text>
</comment>
<dbReference type="InterPro" id="IPR018389">
    <property type="entry name" value="DctP_fam"/>
</dbReference>
<dbReference type="RefSeq" id="WP_201166379.1">
    <property type="nucleotide sequence ID" value="NZ_JAEPWM010000001.1"/>
</dbReference>
<dbReference type="PANTHER" id="PTHR33376:SF3">
    <property type="entry name" value="C4-DICARBOXYLATE-BINDING PROTEIN"/>
    <property type="match status" value="1"/>
</dbReference>
<evidence type="ECO:0000256" key="2">
    <source>
        <dbReference type="SAM" id="SignalP"/>
    </source>
</evidence>
<dbReference type="PIRSF" id="PIRSF006470">
    <property type="entry name" value="DctB"/>
    <property type="match status" value="1"/>
</dbReference>
<gene>
    <name evidence="3" type="ORF">JJB11_02815</name>
</gene>
<dbReference type="InterPro" id="IPR038404">
    <property type="entry name" value="TRAP_DctP_sf"/>
</dbReference>
<dbReference type="Gene3D" id="3.40.190.170">
    <property type="entry name" value="Bacterial extracellular solute-binding protein, family 7"/>
    <property type="match status" value="1"/>
</dbReference>
<accession>A0A934WJT8</accession>
<dbReference type="CDD" id="cd13669">
    <property type="entry name" value="PBP2_TRAP_TM0322_like"/>
    <property type="match status" value="1"/>
</dbReference>
<proteinExistence type="predicted"/>
<reference evidence="3" key="2">
    <citation type="submission" date="2021-01" db="EMBL/GenBank/DDBJ databases">
        <authorList>
            <person name="Kang M."/>
        </authorList>
    </citation>
    <scope>NUCLEOTIDE SEQUENCE</scope>
    <source>
        <strain evidence="3">KACC 17527</strain>
    </source>
</reference>
<reference evidence="3" key="1">
    <citation type="journal article" date="2012" name="J. Microbiol. Biotechnol.">
        <title>Ramlibacter ginsenosidimutans sp. nov., with ginsenoside-converting activity.</title>
        <authorList>
            <person name="Wang L."/>
            <person name="An D.S."/>
            <person name="Kim S.G."/>
            <person name="Jin F.X."/>
            <person name="Kim S.C."/>
            <person name="Lee S.T."/>
            <person name="Im W.T."/>
        </authorList>
    </citation>
    <scope>NUCLEOTIDE SEQUENCE</scope>
    <source>
        <strain evidence="3">KACC 17527</strain>
    </source>
</reference>
<dbReference type="Pfam" id="PF03480">
    <property type="entry name" value="DctP"/>
    <property type="match status" value="1"/>
</dbReference>
<dbReference type="GO" id="GO:0055085">
    <property type="term" value="P:transmembrane transport"/>
    <property type="evidence" value="ECO:0007669"/>
    <property type="project" value="InterPro"/>
</dbReference>